<evidence type="ECO:0000313" key="3">
    <source>
        <dbReference type="EMBL" id="SBT56946.1"/>
    </source>
</evidence>
<reference evidence="2" key="2">
    <citation type="submission" date="2016-05" db="EMBL/GenBank/DDBJ databases">
        <authorList>
            <person name="Lavstsen T."/>
            <person name="Jespersen J.S."/>
        </authorList>
    </citation>
    <scope>NUCLEOTIDE SEQUENCE [LARGE SCALE GENOMIC DNA]</scope>
</reference>
<evidence type="ECO:0000256" key="1">
    <source>
        <dbReference type="SAM" id="Phobius"/>
    </source>
</evidence>
<keyword evidence="5" id="KW-1185">Reference proteome</keyword>
<accession>A0A1A9AKM1</accession>
<feature type="transmembrane region" description="Helical" evidence="1">
    <location>
        <begin position="263"/>
        <end position="282"/>
    </location>
</feature>
<reference evidence="4 5" key="1">
    <citation type="submission" date="2016-05" db="EMBL/GenBank/DDBJ databases">
        <authorList>
            <person name="Naeem Raeece"/>
        </authorList>
    </citation>
    <scope>NUCLEOTIDE SEQUENCE [LARGE SCALE GENOMIC DNA]</scope>
</reference>
<dbReference type="Pfam" id="PF05795">
    <property type="entry name" value="Plasmodium_Vir"/>
    <property type="match status" value="1"/>
</dbReference>
<protein>
    <submittedName>
        <fullName evidence="2">PIR Superfamily Protein</fullName>
    </submittedName>
</protein>
<dbReference type="AlphaFoldDB" id="A0A1A9AKM1"/>
<dbReference type="Proteomes" id="UP000078555">
    <property type="component" value="Unassembled WGS sequence"/>
</dbReference>
<keyword evidence="1" id="KW-0812">Transmembrane</keyword>
<dbReference type="InterPro" id="IPR008780">
    <property type="entry name" value="Plasmodium_Vir"/>
</dbReference>
<gene>
    <name evidence="2" type="ORF">POVWA1_077380</name>
    <name evidence="3" type="ORF">POVWA2_076300</name>
</gene>
<organism evidence="2 5">
    <name type="scientific">Plasmodium ovale wallikeri</name>
    <dbReference type="NCBI Taxonomy" id="864142"/>
    <lineage>
        <taxon>Eukaryota</taxon>
        <taxon>Sar</taxon>
        <taxon>Alveolata</taxon>
        <taxon>Apicomplexa</taxon>
        <taxon>Aconoidasida</taxon>
        <taxon>Haemosporida</taxon>
        <taxon>Plasmodiidae</taxon>
        <taxon>Plasmodium</taxon>
        <taxon>Plasmodium (Plasmodium)</taxon>
    </lineage>
</organism>
<evidence type="ECO:0000313" key="2">
    <source>
        <dbReference type="EMBL" id="SBT56631.1"/>
    </source>
</evidence>
<dbReference type="Proteomes" id="UP000078550">
    <property type="component" value="Unassembled WGS sequence"/>
</dbReference>
<keyword evidence="1" id="KW-0472">Membrane</keyword>
<dbReference type="EMBL" id="FLRD01001147">
    <property type="protein sequence ID" value="SBT56631.1"/>
    <property type="molecule type" value="Genomic_DNA"/>
</dbReference>
<keyword evidence="1" id="KW-1133">Transmembrane helix</keyword>
<proteinExistence type="predicted"/>
<sequence length="341" mass="39853">MDDQCSDAPMLPSCQIYEKFNQKSDDTGNFVSECQNLQNKFRSEHGIFNLCQKLAGNIRDFCDNHNGENFLNDNFVYLHYWLLDQLIKTLKISINGYYSGKRNQFFGEWKNIIKKLPRGHKCEPMKREFSLHFINDFKNIKDMYDYYYNYKHFASKNIFTQIECNTYCTYLSTIIDKFQTFKSSCSNSSRNCIPEFKDSIDNYDPNQLLEKLGCNSDNLCTKNFEKEQPVKEERARGDDPHVLAVDITDGQVESSQPSETSPIAITFGLLLSGIFTISFVLFKLTPMGTLLKNQLIKKEKMTEYLDFEESNEKLNDELIMDNIKLQEKGYNITYNSFQNLE</sequence>
<evidence type="ECO:0000313" key="4">
    <source>
        <dbReference type="Proteomes" id="UP000078550"/>
    </source>
</evidence>
<name>A0A1A9AKM1_PLAOA</name>
<dbReference type="EMBL" id="FLRE01001621">
    <property type="protein sequence ID" value="SBT56946.1"/>
    <property type="molecule type" value="Genomic_DNA"/>
</dbReference>
<evidence type="ECO:0000313" key="5">
    <source>
        <dbReference type="Proteomes" id="UP000078555"/>
    </source>
</evidence>